<reference evidence="1 2" key="1">
    <citation type="submission" date="2016-09" db="EMBL/GenBank/DDBJ databases">
        <title>The complete genome sequences of Rhizobium gallicum, symbiovars gallicum and phaseoli, symbionts associated to common bean (Phaseolus vulgaris).</title>
        <authorList>
            <person name="Bustos P."/>
            <person name="Santamaria R.I."/>
            <person name="Perez-Carrascal O.M."/>
            <person name="Juarez S."/>
            <person name="Lozano L."/>
            <person name="Martinez-Flores I."/>
            <person name="Martinez-Romero E."/>
            <person name="Cevallos M."/>
            <person name="Romero D."/>
            <person name="Davila G."/>
            <person name="Gonzalez V."/>
        </authorList>
    </citation>
    <scope>NUCLEOTIDE SEQUENCE [LARGE SCALE GENOMIC DNA]</scope>
    <source>
        <strain evidence="1 2">IE4872</strain>
        <plasmid evidence="2">prgalie4872d</plasmid>
    </source>
</reference>
<dbReference type="AlphaFoldDB" id="A0A1L5NWY2"/>
<accession>A0A1L5NWY2</accession>
<dbReference type="Proteomes" id="UP000184749">
    <property type="component" value="Plasmid pRgalIE4872d"/>
</dbReference>
<evidence type="ECO:0000313" key="2">
    <source>
        <dbReference type="Proteomes" id="UP000184749"/>
    </source>
</evidence>
<name>A0A1L5NWY2_9HYPH</name>
<sequence length="73" mass="7766">MVATAQNFKKIKNGIAKAPTQAAHLAAQELTSMPEARSCALSILHTKNLEGLNRAARQSHFVDPSQTLGGQVP</sequence>
<protein>
    <submittedName>
        <fullName evidence="1">Uncharacterized protein</fullName>
    </submittedName>
</protein>
<proteinExistence type="predicted"/>
<evidence type="ECO:0000313" key="1">
    <source>
        <dbReference type="EMBL" id="APO72385.1"/>
    </source>
</evidence>
<organism evidence="1 2">
    <name type="scientific">Rhizobium gallicum</name>
    <dbReference type="NCBI Taxonomy" id="56730"/>
    <lineage>
        <taxon>Bacteria</taxon>
        <taxon>Pseudomonadati</taxon>
        <taxon>Pseudomonadota</taxon>
        <taxon>Alphaproteobacteria</taxon>
        <taxon>Hyphomicrobiales</taxon>
        <taxon>Rhizobiaceae</taxon>
        <taxon>Rhizobium/Agrobacterium group</taxon>
        <taxon>Rhizobium</taxon>
    </lineage>
</organism>
<gene>
    <name evidence="1" type="ORF">IE4872_PD01868</name>
</gene>
<dbReference type="EMBL" id="CP017105">
    <property type="protein sequence ID" value="APO72385.1"/>
    <property type="molecule type" value="Genomic_DNA"/>
</dbReference>
<keyword evidence="1" id="KW-0614">Plasmid</keyword>
<geneLocation type="plasmid" evidence="2">
    <name>prgalie4872d</name>
</geneLocation>
<dbReference type="RefSeq" id="WP_074072583.1">
    <property type="nucleotide sequence ID" value="NZ_CP017105.1"/>
</dbReference>